<dbReference type="EMBL" id="SKCS01000441">
    <property type="protein sequence ID" value="TNN07051.1"/>
    <property type="molecule type" value="Genomic_DNA"/>
</dbReference>
<dbReference type="Pfam" id="PF13882">
    <property type="entry name" value="Bravo_FIGEY"/>
    <property type="match status" value="1"/>
</dbReference>
<evidence type="ECO:0000256" key="10">
    <source>
        <dbReference type="SAM" id="Coils"/>
    </source>
</evidence>
<feature type="repeat" description="NHL" evidence="9">
    <location>
        <begin position="1414"/>
        <end position="1438"/>
    </location>
</feature>
<evidence type="ECO:0000256" key="8">
    <source>
        <dbReference type="ARBA" id="ARBA00023136"/>
    </source>
</evidence>
<keyword evidence="3" id="KW-0479">Metal-binding</keyword>
<dbReference type="PROSITE" id="PS00518">
    <property type="entry name" value="ZF_RING_1"/>
    <property type="match status" value="1"/>
</dbReference>
<keyword evidence="4" id="KW-0677">Repeat</keyword>
<dbReference type="Proteomes" id="UP000311919">
    <property type="component" value="Unassembled WGS sequence"/>
</dbReference>
<keyword evidence="12" id="KW-0732">Signal</keyword>
<evidence type="ECO:0000256" key="9">
    <source>
        <dbReference type="PROSITE-ProRule" id="PRU00504"/>
    </source>
</evidence>
<keyword evidence="2 11" id="KW-0812">Transmembrane</keyword>
<evidence type="ECO:0000256" key="6">
    <source>
        <dbReference type="ARBA" id="ARBA00022833"/>
    </source>
</evidence>
<evidence type="ECO:0000256" key="12">
    <source>
        <dbReference type="SAM" id="SignalP"/>
    </source>
</evidence>
<evidence type="ECO:0000259" key="13">
    <source>
        <dbReference type="PROSITE" id="PS50835"/>
    </source>
</evidence>
<evidence type="ECO:0000256" key="7">
    <source>
        <dbReference type="ARBA" id="ARBA00022989"/>
    </source>
</evidence>
<evidence type="ECO:0000256" key="11">
    <source>
        <dbReference type="SAM" id="Phobius"/>
    </source>
</evidence>
<sequence length="1438" mass="163640">MIMLIGLIILTFKIPHGLSAKEQYLQFIPVNGVSHGTYFYEHPGLRNPIEVDATVQQQVRIRIVEHLNELPVLRIHCIVAPLDSTHELVSAYLCRRKSVHDSDECIDPKTRNVVFGRVEFSAIGNRSSGYTFSSRLPVRDELLDGFYSCKFHNQNGELISNFIEIQDAYYYHKRMVRRPVKQTEFLPPLSINNLPLSLECGQTQVSEELPSWADAAFPSPFMWSFCDVDIPDGIQSAGCMRRVRQTSIHVTNYFESYVSPNGTLVLYKRTASAWKDMGLVCWSHLDSSAVYSTYFGGSLERPRLLTYDSNIPFIGNEITVLSPLIQKITVRIGPRTGLKLVTKYRSNPKHTTVRWTKDGKKIPSDFPRHNDYLLKFPDLIHRNHSGMYNLLVENEHNRVNFQFSVSVVGPPEVIRAPPPLILVMEGENVTFSCHLDSFITESLEINGLPYQPNAANFRTELRDQYPYLKDVLIQPLQKNGHILTYSAYNLFFTPGSKIGPTHTVSLVGKNEYGLARVSTVVRVLPRLNILKAPKDYSCTTDCLNTASHIFDCVINTDSYESAYIVQTWELNGIAVSKMTKDYQQSKFLKTEGTKLIITPVDDPSLTVLFRKVNVTCRWRIFYPHVTSRIADLDTRLLEPNMKVYDSHDDVKIHSLMTAAFNLQVDHDPAPASANISWITAVIIGILVIIAIGVLTACLVMRFRGETYMLDREERALGNDPEKELREKEAFQTYERVEEPPLRGSRCSLNDDSAEIGSDADGELDDYNLDPENSNRTPSIEIASISLSTVNTTDHGLLSTKSMDSSCNKQEELINLLNSNFLSCSFCHTRDGVIKLLPCLHTICESCATSLSNLRSNNQNNNSLAECKACFVSSLQLRKQYSPHINNDNCSIDESIENNNESHISIQQCINSTSDSNFKVANEKTITANEVHLPNAIFIENLRDLANLLQTDTQHECDYCMFENQNSKAQCRCIECGDNLCEPCAQAHKRTRITRLHTLLSYKDILVNGYLLRMREAPPTQCTDHGFSSEMISNKQKLSDNTVRTSPPTTATTINCTKGTVRTGHQCNWPSPSACFYCKQCRRLLCAECSGHFSMSPGSKGHENHVVLPLETVIRDAKVEINEQTVRVKQNNLQFENYLHHLVEYGHELIETKSNITDQIQNRVGQLKKEIDQIAKKLINQLDEQIENELKLIDNCVWSLYPLIVRCEVACRYANALKDYGRPEEILHCFDQVNEQMRYLGQEKIEYLEVRIKPHFKVGGFNYEEDEIQTNNQQFNSSYLFGSIEYEKIVEEYLKNEIANHLSKKQQNELKLELNNLCLNPDQISVGVNTSPRELTALSSFNMNNQFNIIDRLQLINSDDHFKTNDNFLTPRNAYITDNGKYKPTLKGYENLLMCQITNELEFDARVSTDLRDVWPTGLAVNQSNGDIYVVDRDNSRIK</sequence>
<dbReference type="PROSITE" id="PS51125">
    <property type="entry name" value="NHL"/>
    <property type="match status" value="1"/>
</dbReference>
<feature type="chain" id="PRO_5021202182" evidence="12">
    <location>
        <begin position="20"/>
        <end position="1438"/>
    </location>
</feature>
<gene>
    <name evidence="14" type="ORF">EWB00_007983</name>
</gene>
<feature type="signal peptide" evidence="12">
    <location>
        <begin position="1"/>
        <end position="19"/>
    </location>
</feature>
<comment type="subcellular location">
    <subcellularLocation>
        <location evidence="1">Membrane</location>
        <topology evidence="1">Single-pass membrane protein</topology>
    </subcellularLocation>
</comment>
<keyword evidence="6" id="KW-0862">Zinc</keyword>
<organism evidence="14 15">
    <name type="scientific">Schistosoma japonicum</name>
    <name type="common">Blood fluke</name>
    <dbReference type="NCBI Taxonomy" id="6182"/>
    <lineage>
        <taxon>Eukaryota</taxon>
        <taxon>Metazoa</taxon>
        <taxon>Spiralia</taxon>
        <taxon>Lophotrochozoa</taxon>
        <taxon>Platyhelminthes</taxon>
        <taxon>Trematoda</taxon>
        <taxon>Digenea</taxon>
        <taxon>Strigeidida</taxon>
        <taxon>Schistosomatoidea</taxon>
        <taxon>Schistosomatidae</taxon>
        <taxon>Schistosoma</taxon>
    </lineage>
</organism>
<dbReference type="OrthoDB" id="6244967at2759"/>
<dbReference type="GO" id="GO:0008270">
    <property type="term" value="F:zinc ion binding"/>
    <property type="evidence" value="ECO:0007669"/>
    <property type="project" value="UniProtKB-KW"/>
</dbReference>
<dbReference type="InterPro" id="IPR013783">
    <property type="entry name" value="Ig-like_fold"/>
</dbReference>
<dbReference type="Pfam" id="PF01436">
    <property type="entry name" value="NHL"/>
    <property type="match status" value="1"/>
</dbReference>
<dbReference type="Gene3D" id="2.60.40.10">
    <property type="entry name" value="Immunoglobulins"/>
    <property type="match status" value="1"/>
</dbReference>
<keyword evidence="10" id="KW-0175">Coiled coil</keyword>
<keyword evidence="15" id="KW-1185">Reference proteome</keyword>
<dbReference type="InterPro" id="IPR007110">
    <property type="entry name" value="Ig-like_dom"/>
</dbReference>
<dbReference type="Gene3D" id="3.30.160.60">
    <property type="entry name" value="Classic Zinc Finger"/>
    <property type="match status" value="1"/>
</dbReference>
<dbReference type="SMART" id="SM00184">
    <property type="entry name" value="RING"/>
    <property type="match status" value="1"/>
</dbReference>
<evidence type="ECO:0000313" key="15">
    <source>
        <dbReference type="Proteomes" id="UP000311919"/>
    </source>
</evidence>
<accession>A0A4Z2CS03</accession>
<dbReference type="STRING" id="6182.A0A4Z2CS03"/>
<dbReference type="InterPro" id="IPR013083">
    <property type="entry name" value="Znf_RING/FYVE/PHD"/>
</dbReference>
<dbReference type="InterPro" id="IPR036179">
    <property type="entry name" value="Ig-like_dom_sf"/>
</dbReference>
<evidence type="ECO:0000256" key="4">
    <source>
        <dbReference type="ARBA" id="ARBA00022737"/>
    </source>
</evidence>
<evidence type="ECO:0000313" key="14">
    <source>
        <dbReference type="EMBL" id="TNN07051.1"/>
    </source>
</evidence>
<feature type="transmembrane region" description="Helical" evidence="11">
    <location>
        <begin position="677"/>
        <end position="699"/>
    </location>
</feature>
<evidence type="ECO:0000256" key="2">
    <source>
        <dbReference type="ARBA" id="ARBA00022692"/>
    </source>
</evidence>
<proteinExistence type="predicted"/>
<keyword evidence="7 11" id="KW-1133">Transmembrane helix</keyword>
<feature type="coiled-coil region" evidence="10">
    <location>
        <begin position="1156"/>
        <end position="1187"/>
    </location>
</feature>
<dbReference type="InterPro" id="IPR017907">
    <property type="entry name" value="Znf_RING_CS"/>
</dbReference>
<keyword evidence="8 11" id="KW-0472">Membrane</keyword>
<protein>
    <submittedName>
        <fullName evidence="14">E3 ubiquitin-protein ligase TRIM56</fullName>
    </submittedName>
</protein>
<comment type="caution">
    <text evidence="14">The sequence shown here is derived from an EMBL/GenBank/DDBJ whole genome shotgun (WGS) entry which is preliminary data.</text>
</comment>
<evidence type="ECO:0000256" key="5">
    <source>
        <dbReference type="ARBA" id="ARBA00022771"/>
    </source>
</evidence>
<keyword evidence="5" id="KW-0863">Zinc-finger</keyword>
<feature type="non-terminal residue" evidence="14">
    <location>
        <position position="1438"/>
    </location>
</feature>
<dbReference type="PANTHER" id="PTHR25462">
    <property type="entry name" value="BONUS, ISOFORM C-RELATED"/>
    <property type="match status" value="1"/>
</dbReference>
<feature type="domain" description="Ig-like" evidence="13">
    <location>
        <begin position="323"/>
        <end position="406"/>
    </location>
</feature>
<dbReference type="InterPro" id="IPR026966">
    <property type="entry name" value="Neurofascin/L1/NrCAM_C"/>
</dbReference>
<name>A0A4Z2CS03_SCHJA</name>
<reference evidence="14 15" key="1">
    <citation type="submission" date="2019-03" db="EMBL/GenBank/DDBJ databases">
        <title>An improved genome assembly of the fluke Schistosoma japonicum.</title>
        <authorList>
            <person name="Hu W."/>
            <person name="Luo F."/>
            <person name="Yin M."/>
            <person name="Mo X."/>
            <person name="Sun C."/>
            <person name="Wu Q."/>
            <person name="Zhu B."/>
            <person name="Xiang M."/>
            <person name="Wang J."/>
            <person name="Wang Y."/>
            <person name="Zhang T."/>
            <person name="Xu B."/>
            <person name="Zheng H."/>
            <person name="Feng Z."/>
        </authorList>
    </citation>
    <scope>NUCLEOTIDE SEQUENCE [LARGE SCALE GENOMIC DNA]</scope>
    <source>
        <strain evidence="14">HuSjv2</strain>
        <tissue evidence="14">Worms</tissue>
    </source>
</reference>
<dbReference type="Gene3D" id="3.30.40.10">
    <property type="entry name" value="Zinc/RING finger domain, C3HC4 (zinc finger)"/>
    <property type="match status" value="1"/>
</dbReference>
<dbReference type="InterPro" id="IPR001258">
    <property type="entry name" value="NHL_repeat"/>
</dbReference>
<dbReference type="InterPro" id="IPR001841">
    <property type="entry name" value="Znf_RING"/>
</dbReference>
<dbReference type="PANTHER" id="PTHR25462:SF296">
    <property type="entry name" value="MEIOTIC P26, ISOFORM F"/>
    <property type="match status" value="1"/>
</dbReference>
<dbReference type="PROSITE" id="PS50835">
    <property type="entry name" value="IG_LIKE"/>
    <property type="match status" value="1"/>
</dbReference>
<dbReference type="InterPro" id="IPR047153">
    <property type="entry name" value="TRIM45/56/19-like"/>
</dbReference>
<evidence type="ECO:0000256" key="3">
    <source>
        <dbReference type="ARBA" id="ARBA00022723"/>
    </source>
</evidence>
<evidence type="ECO:0000256" key="1">
    <source>
        <dbReference type="ARBA" id="ARBA00004167"/>
    </source>
</evidence>
<dbReference type="SUPFAM" id="SSF48726">
    <property type="entry name" value="Immunoglobulin"/>
    <property type="match status" value="1"/>
</dbReference>